<sequence>NLIFAKPEAQCKFVEANSMIRDGEVVVNLYRAIDKRIIESWLDRVNKLKIYKPHSMKT</sequence>
<feature type="non-terminal residue" evidence="1">
    <location>
        <position position="1"/>
    </location>
</feature>
<proteinExistence type="predicted"/>
<dbReference type="EMBL" id="KZ678131">
    <property type="protein sequence ID" value="PSN70649.1"/>
    <property type="molecule type" value="Genomic_DNA"/>
</dbReference>
<dbReference type="Proteomes" id="UP000240883">
    <property type="component" value="Unassembled WGS sequence"/>
</dbReference>
<evidence type="ECO:0000313" key="2">
    <source>
        <dbReference type="Proteomes" id="UP000240883"/>
    </source>
</evidence>
<protein>
    <submittedName>
        <fullName evidence="1">Uncharacterized protein</fullName>
    </submittedName>
</protein>
<keyword evidence="2" id="KW-1185">Reference proteome</keyword>
<gene>
    <name evidence="1" type="ORF">BS50DRAFT_487132</name>
</gene>
<name>A0A2T2NZ59_CORCC</name>
<evidence type="ECO:0000313" key="1">
    <source>
        <dbReference type="EMBL" id="PSN70649.1"/>
    </source>
</evidence>
<dbReference type="AlphaFoldDB" id="A0A2T2NZ59"/>
<accession>A0A2T2NZ59</accession>
<reference evidence="1 2" key="1">
    <citation type="journal article" date="2018" name="Front. Microbiol.">
        <title>Genome-Wide Analysis of Corynespora cassiicola Leaf Fall Disease Putative Effectors.</title>
        <authorList>
            <person name="Lopez D."/>
            <person name="Ribeiro S."/>
            <person name="Label P."/>
            <person name="Fumanal B."/>
            <person name="Venisse J.S."/>
            <person name="Kohler A."/>
            <person name="de Oliveira R.R."/>
            <person name="Labutti K."/>
            <person name="Lipzen A."/>
            <person name="Lail K."/>
            <person name="Bauer D."/>
            <person name="Ohm R.A."/>
            <person name="Barry K.W."/>
            <person name="Spatafora J."/>
            <person name="Grigoriev I.V."/>
            <person name="Martin F.M."/>
            <person name="Pujade-Renaud V."/>
        </authorList>
    </citation>
    <scope>NUCLEOTIDE SEQUENCE [LARGE SCALE GENOMIC DNA]</scope>
    <source>
        <strain evidence="1 2">Philippines</strain>
    </source>
</reference>
<organism evidence="1 2">
    <name type="scientific">Corynespora cassiicola Philippines</name>
    <dbReference type="NCBI Taxonomy" id="1448308"/>
    <lineage>
        <taxon>Eukaryota</taxon>
        <taxon>Fungi</taxon>
        <taxon>Dikarya</taxon>
        <taxon>Ascomycota</taxon>
        <taxon>Pezizomycotina</taxon>
        <taxon>Dothideomycetes</taxon>
        <taxon>Pleosporomycetidae</taxon>
        <taxon>Pleosporales</taxon>
        <taxon>Corynesporascaceae</taxon>
        <taxon>Corynespora</taxon>
    </lineage>
</organism>